<dbReference type="SUPFAM" id="SSF81324">
    <property type="entry name" value="Voltage-gated potassium channels"/>
    <property type="match status" value="1"/>
</dbReference>
<name>A0ABD2PUM8_9PLAT</name>
<keyword evidence="4" id="KW-1185">Reference proteome</keyword>
<reference evidence="3 4" key="1">
    <citation type="submission" date="2024-11" db="EMBL/GenBank/DDBJ databases">
        <title>Adaptive evolution of stress response genes in parasites aligns with host niche diversity.</title>
        <authorList>
            <person name="Hahn C."/>
            <person name="Resl P."/>
        </authorList>
    </citation>
    <scope>NUCLEOTIDE SEQUENCE [LARGE SCALE GENOMIC DNA]</scope>
    <source>
        <strain evidence="3">EGGRZ-B1_66</strain>
        <tissue evidence="3">Body</tissue>
    </source>
</reference>
<keyword evidence="2" id="KW-0472">Membrane</keyword>
<feature type="transmembrane region" description="Helical" evidence="2">
    <location>
        <begin position="80"/>
        <end position="108"/>
    </location>
</feature>
<comment type="caution">
    <text evidence="3">The sequence shown here is derived from an EMBL/GenBank/DDBJ whole genome shotgun (WGS) entry which is preliminary data.</text>
</comment>
<dbReference type="AlphaFoldDB" id="A0ABD2PUM8"/>
<evidence type="ECO:0000313" key="3">
    <source>
        <dbReference type="EMBL" id="KAL3311150.1"/>
    </source>
</evidence>
<dbReference type="Proteomes" id="UP001626550">
    <property type="component" value="Unassembled WGS sequence"/>
</dbReference>
<sequence>MSLIFKIGSNSFSSALQNAIDEEANKEETLTASTANSSANTSPEHGPKTAEQLREEKETRHRRRLLRRRKAKFIFYLKKFIAFFFTQIGLCILIICYVICGGFLFPWLERKAFEFKIDKATDEINMQKNAITRALHEQQQQTTQEAPPIPNKPGEARAYRIGKMAGLKFVMQHFEKKDIHGETPTSSPKEKLDSFYRWLKNTTAKENADFVRSSTQSSLEKAEPKNQILTNYDIEKNLTELVQLVSSKTIDGWKPQYINSRINDWTFVDGMLFSITVVTTIG</sequence>
<organism evidence="3 4">
    <name type="scientific">Cichlidogyrus casuarinus</name>
    <dbReference type="NCBI Taxonomy" id="1844966"/>
    <lineage>
        <taxon>Eukaryota</taxon>
        <taxon>Metazoa</taxon>
        <taxon>Spiralia</taxon>
        <taxon>Lophotrochozoa</taxon>
        <taxon>Platyhelminthes</taxon>
        <taxon>Monogenea</taxon>
        <taxon>Monopisthocotylea</taxon>
        <taxon>Dactylogyridea</taxon>
        <taxon>Ancyrocephalidae</taxon>
        <taxon>Cichlidogyrus</taxon>
    </lineage>
</organism>
<feature type="region of interest" description="Disordered" evidence="1">
    <location>
        <begin position="30"/>
        <end position="61"/>
    </location>
</feature>
<proteinExistence type="predicted"/>
<feature type="compositionally biased region" description="Low complexity" evidence="1">
    <location>
        <begin position="31"/>
        <end position="42"/>
    </location>
</feature>
<evidence type="ECO:0000256" key="1">
    <source>
        <dbReference type="SAM" id="MobiDB-lite"/>
    </source>
</evidence>
<keyword evidence="2" id="KW-0812">Transmembrane</keyword>
<feature type="compositionally biased region" description="Basic and acidic residues" evidence="1">
    <location>
        <begin position="45"/>
        <end position="59"/>
    </location>
</feature>
<dbReference type="EMBL" id="JBJKFK010002410">
    <property type="protein sequence ID" value="KAL3311150.1"/>
    <property type="molecule type" value="Genomic_DNA"/>
</dbReference>
<keyword evidence="2" id="KW-1133">Transmembrane helix</keyword>
<dbReference type="Gene3D" id="1.10.287.70">
    <property type="match status" value="1"/>
</dbReference>
<evidence type="ECO:0000256" key="2">
    <source>
        <dbReference type="SAM" id="Phobius"/>
    </source>
</evidence>
<evidence type="ECO:0000313" key="4">
    <source>
        <dbReference type="Proteomes" id="UP001626550"/>
    </source>
</evidence>
<protein>
    <submittedName>
        <fullName evidence="3">Uncharacterized protein</fullName>
    </submittedName>
</protein>
<gene>
    <name evidence="3" type="ORF">Ciccas_010274</name>
</gene>
<accession>A0ABD2PUM8</accession>